<name>A0ACD3B6Z4_9AGAR</name>
<keyword evidence="2" id="KW-1185">Reference proteome</keyword>
<protein>
    <submittedName>
        <fullName evidence="1">Uncharacterized protein</fullName>
    </submittedName>
</protein>
<evidence type="ECO:0000313" key="1">
    <source>
        <dbReference type="EMBL" id="TFK73426.1"/>
    </source>
</evidence>
<dbReference type="EMBL" id="ML208276">
    <property type="protein sequence ID" value="TFK73426.1"/>
    <property type="molecule type" value="Genomic_DNA"/>
</dbReference>
<dbReference type="Proteomes" id="UP000308600">
    <property type="component" value="Unassembled WGS sequence"/>
</dbReference>
<accession>A0ACD3B6Z4</accession>
<evidence type="ECO:0000313" key="2">
    <source>
        <dbReference type="Proteomes" id="UP000308600"/>
    </source>
</evidence>
<reference evidence="1 2" key="1">
    <citation type="journal article" date="2019" name="Nat. Ecol. Evol.">
        <title>Megaphylogeny resolves global patterns of mushroom evolution.</title>
        <authorList>
            <person name="Varga T."/>
            <person name="Krizsan K."/>
            <person name="Foldi C."/>
            <person name="Dima B."/>
            <person name="Sanchez-Garcia M."/>
            <person name="Sanchez-Ramirez S."/>
            <person name="Szollosi G.J."/>
            <person name="Szarkandi J.G."/>
            <person name="Papp V."/>
            <person name="Albert L."/>
            <person name="Andreopoulos W."/>
            <person name="Angelini C."/>
            <person name="Antonin V."/>
            <person name="Barry K.W."/>
            <person name="Bougher N.L."/>
            <person name="Buchanan P."/>
            <person name="Buyck B."/>
            <person name="Bense V."/>
            <person name="Catcheside P."/>
            <person name="Chovatia M."/>
            <person name="Cooper J."/>
            <person name="Damon W."/>
            <person name="Desjardin D."/>
            <person name="Finy P."/>
            <person name="Geml J."/>
            <person name="Haridas S."/>
            <person name="Hughes K."/>
            <person name="Justo A."/>
            <person name="Karasinski D."/>
            <person name="Kautmanova I."/>
            <person name="Kiss B."/>
            <person name="Kocsube S."/>
            <person name="Kotiranta H."/>
            <person name="LaButti K.M."/>
            <person name="Lechner B.E."/>
            <person name="Liimatainen K."/>
            <person name="Lipzen A."/>
            <person name="Lukacs Z."/>
            <person name="Mihaltcheva S."/>
            <person name="Morgado L.N."/>
            <person name="Niskanen T."/>
            <person name="Noordeloos M.E."/>
            <person name="Ohm R.A."/>
            <person name="Ortiz-Santana B."/>
            <person name="Ovrebo C."/>
            <person name="Racz N."/>
            <person name="Riley R."/>
            <person name="Savchenko A."/>
            <person name="Shiryaev A."/>
            <person name="Soop K."/>
            <person name="Spirin V."/>
            <person name="Szebenyi C."/>
            <person name="Tomsovsky M."/>
            <person name="Tulloss R.E."/>
            <person name="Uehling J."/>
            <person name="Grigoriev I.V."/>
            <person name="Vagvolgyi C."/>
            <person name="Papp T."/>
            <person name="Martin F.M."/>
            <person name="Miettinen O."/>
            <person name="Hibbett D.S."/>
            <person name="Nagy L.G."/>
        </authorList>
    </citation>
    <scope>NUCLEOTIDE SEQUENCE [LARGE SCALE GENOMIC DNA]</scope>
    <source>
        <strain evidence="1 2">NL-1719</strain>
    </source>
</reference>
<proteinExistence type="predicted"/>
<sequence>MDEPALKITTDVRRWDEEELYALSIDVQDVDFQTFFGHPQSDTRFDISPFVSQKLLECSEMPTEGSEKSVFQFWFYLQASLTRLSNPLDFTWFLLRFLGFENHDHMILRDTQMGSTIQGRDGVVPFPMGLVQLEKDSQEIKYKIIAKAFYEADDSFLCPHAQLIGEAIVSVAGDASEISQVIGIIMQNGTRPIFYKIPISRPLDAYARKASQPRPAQTIVQRLDLKADLVNPGEERQNAFQALLAVKQLICTVELEAGSGSG</sequence>
<gene>
    <name evidence="1" type="ORF">BDN72DRAFT_202171</name>
</gene>
<organism evidence="1 2">
    <name type="scientific">Pluteus cervinus</name>
    <dbReference type="NCBI Taxonomy" id="181527"/>
    <lineage>
        <taxon>Eukaryota</taxon>
        <taxon>Fungi</taxon>
        <taxon>Dikarya</taxon>
        <taxon>Basidiomycota</taxon>
        <taxon>Agaricomycotina</taxon>
        <taxon>Agaricomycetes</taxon>
        <taxon>Agaricomycetidae</taxon>
        <taxon>Agaricales</taxon>
        <taxon>Pluteineae</taxon>
        <taxon>Pluteaceae</taxon>
        <taxon>Pluteus</taxon>
    </lineage>
</organism>